<protein>
    <submittedName>
        <fullName evidence="2">(rape) hypothetical protein</fullName>
    </submittedName>
</protein>
<dbReference type="Proteomes" id="UP001295469">
    <property type="component" value="Chromosome C07"/>
</dbReference>
<proteinExistence type="predicted"/>
<dbReference type="PANTHER" id="PTHR47074">
    <property type="entry name" value="BNAC02G40300D PROTEIN"/>
    <property type="match status" value="1"/>
</dbReference>
<dbReference type="GO" id="GO:0004523">
    <property type="term" value="F:RNA-DNA hybrid ribonuclease activity"/>
    <property type="evidence" value="ECO:0007669"/>
    <property type="project" value="InterPro"/>
</dbReference>
<dbReference type="Gramene" id="CDX77638">
    <property type="protein sequence ID" value="CDX77638"/>
    <property type="gene ID" value="GSBRNA2T00128567001"/>
</dbReference>
<sequence>MRSIDPRTKIIGRRHVFYESNSIFRGFHFPSECPSEYRCFLVVEGWVKCNYDASLTQYQTSGMGWVIRNSHGIFLNCGVGKFEGRHAVEEAEALALIWSMRAMCLVIGVSSNNI</sequence>
<organism evidence="2">
    <name type="scientific">Brassica napus</name>
    <name type="common">Rape</name>
    <dbReference type="NCBI Taxonomy" id="3708"/>
    <lineage>
        <taxon>Eukaryota</taxon>
        <taxon>Viridiplantae</taxon>
        <taxon>Streptophyta</taxon>
        <taxon>Embryophyta</taxon>
        <taxon>Tracheophyta</taxon>
        <taxon>Spermatophyta</taxon>
        <taxon>Magnoliopsida</taxon>
        <taxon>eudicotyledons</taxon>
        <taxon>Gunneridae</taxon>
        <taxon>Pentapetalae</taxon>
        <taxon>rosids</taxon>
        <taxon>malvids</taxon>
        <taxon>Brassicales</taxon>
        <taxon>Brassicaceae</taxon>
        <taxon>Brassiceae</taxon>
        <taxon>Brassica</taxon>
    </lineage>
</organism>
<dbReference type="PANTHER" id="PTHR47074:SF78">
    <property type="entry name" value="GB|AAF30348.1-RELATED"/>
    <property type="match status" value="1"/>
</dbReference>
<gene>
    <name evidence="2" type="ORF">DARMORV10_C07P29330.1</name>
</gene>
<name>A0A816MKB1_BRANA</name>
<evidence type="ECO:0000313" key="2">
    <source>
        <dbReference type="EMBL" id="CAF1993233.1"/>
    </source>
</evidence>
<dbReference type="EMBL" id="HG994371">
    <property type="protein sequence ID" value="CAF1993233.1"/>
    <property type="molecule type" value="Genomic_DNA"/>
</dbReference>
<dbReference type="Pfam" id="PF13456">
    <property type="entry name" value="RVT_3"/>
    <property type="match status" value="1"/>
</dbReference>
<dbReference type="AlphaFoldDB" id="A0A816MKB1"/>
<accession>A0A816MKB1</accession>
<dbReference type="GO" id="GO:0003676">
    <property type="term" value="F:nucleic acid binding"/>
    <property type="evidence" value="ECO:0007669"/>
    <property type="project" value="InterPro"/>
</dbReference>
<reference evidence="2" key="1">
    <citation type="submission" date="2021-01" db="EMBL/GenBank/DDBJ databases">
        <authorList>
            <consortium name="Genoscope - CEA"/>
            <person name="William W."/>
        </authorList>
    </citation>
    <scope>NUCLEOTIDE SEQUENCE</scope>
</reference>
<feature type="domain" description="RNase H type-1" evidence="1">
    <location>
        <begin position="50"/>
        <end position="102"/>
    </location>
</feature>
<dbReference type="InterPro" id="IPR052929">
    <property type="entry name" value="RNase_H-like_EbsB-rel"/>
</dbReference>
<evidence type="ECO:0000259" key="1">
    <source>
        <dbReference type="Pfam" id="PF13456"/>
    </source>
</evidence>
<dbReference type="InterPro" id="IPR002156">
    <property type="entry name" value="RNaseH_domain"/>
</dbReference>